<keyword evidence="3" id="KW-1003">Cell membrane</keyword>
<evidence type="ECO:0000256" key="6">
    <source>
        <dbReference type="ARBA" id="ARBA00023136"/>
    </source>
</evidence>
<organism evidence="10 11">
    <name type="scientific">Belliella buryatensis</name>
    <dbReference type="NCBI Taxonomy" id="1500549"/>
    <lineage>
        <taxon>Bacteria</taxon>
        <taxon>Pseudomonadati</taxon>
        <taxon>Bacteroidota</taxon>
        <taxon>Cytophagia</taxon>
        <taxon>Cytophagales</taxon>
        <taxon>Cyclobacteriaceae</taxon>
        <taxon>Belliella</taxon>
    </lineage>
</organism>
<evidence type="ECO:0000256" key="7">
    <source>
        <dbReference type="SAM" id="Phobius"/>
    </source>
</evidence>
<evidence type="ECO:0000313" key="11">
    <source>
        <dbReference type="Proteomes" id="UP000198480"/>
    </source>
</evidence>
<evidence type="ECO:0000313" key="10">
    <source>
        <dbReference type="EMBL" id="SNS22434.1"/>
    </source>
</evidence>
<gene>
    <name evidence="10" type="ORF">SAMN06295967_105179</name>
</gene>
<feature type="transmembrane region" description="Helical" evidence="7">
    <location>
        <begin position="333"/>
        <end position="356"/>
    </location>
</feature>
<dbReference type="GO" id="GO:0044874">
    <property type="term" value="P:lipoprotein localization to outer membrane"/>
    <property type="evidence" value="ECO:0007669"/>
    <property type="project" value="TreeGrafter"/>
</dbReference>
<comment type="subcellular location">
    <subcellularLocation>
        <location evidence="1">Cell membrane</location>
        <topology evidence="1">Multi-pass membrane protein</topology>
    </subcellularLocation>
</comment>
<feature type="domain" description="MacB-like periplasmic core" evidence="9">
    <location>
        <begin position="21"/>
        <end position="247"/>
    </location>
</feature>
<feature type="transmembrane region" description="Helical" evidence="7">
    <location>
        <begin position="21"/>
        <end position="42"/>
    </location>
</feature>
<protein>
    <submittedName>
        <fullName evidence="10">Lipoprotein-releasing system permease protein</fullName>
    </submittedName>
</protein>
<keyword evidence="5 7" id="KW-1133">Transmembrane helix</keyword>
<evidence type="ECO:0000256" key="5">
    <source>
        <dbReference type="ARBA" id="ARBA00022989"/>
    </source>
</evidence>
<comment type="similarity">
    <text evidence="2">Belongs to the ABC-4 integral membrane protein family. LolC/E subfamily.</text>
</comment>
<dbReference type="EMBL" id="FZOK01000005">
    <property type="protein sequence ID" value="SNS22434.1"/>
    <property type="molecule type" value="Genomic_DNA"/>
</dbReference>
<keyword evidence="4 7" id="KW-0812">Transmembrane</keyword>
<evidence type="ECO:0000256" key="1">
    <source>
        <dbReference type="ARBA" id="ARBA00004651"/>
    </source>
</evidence>
<evidence type="ECO:0000256" key="3">
    <source>
        <dbReference type="ARBA" id="ARBA00022475"/>
    </source>
</evidence>
<dbReference type="OrthoDB" id="9770036at2"/>
<dbReference type="AlphaFoldDB" id="A0A239CSE9"/>
<reference evidence="11" key="1">
    <citation type="submission" date="2017-06" db="EMBL/GenBank/DDBJ databases">
        <authorList>
            <person name="Varghese N."/>
            <person name="Submissions S."/>
        </authorList>
    </citation>
    <scope>NUCLEOTIDE SEQUENCE [LARGE SCALE GENOMIC DNA]</scope>
    <source>
        <strain evidence="11">5C</strain>
    </source>
</reference>
<dbReference type="Pfam" id="PF12704">
    <property type="entry name" value="MacB_PCD"/>
    <property type="match status" value="1"/>
</dbReference>
<dbReference type="InterPro" id="IPR025857">
    <property type="entry name" value="MacB_PCD"/>
</dbReference>
<dbReference type="Proteomes" id="UP000198480">
    <property type="component" value="Unassembled WGS sequence"/>
</dbReference>
<keyword evidence="11" id="KW-1185">Reference proteome</keyword>
<evidence type="ECO:0000256" key="2">
    <source>
        <dbReference type="ARBA" id="ARBA00005236"/>
    </source>
</evidence>
<evidence type="ECO:0000256" key="4">
    <source>
        <dbReference type="ARBA" id="ARBA00022692"/>
    </source>
</evidence>
<feature type="transmembrane region" description="Helical" evidence="7">
    <location>
        <begin position="285"/>
        <end position="306"/>
    </location>
</feature>
<evidence type="ECO:0000259" key="8">
    <source>
        <dbReference type="Pfam" id="PF02687"/>
    </source>
</evidence>
<dbReference type="PANTHER" id="PTHR30489:SF0">
    <property type="entry name" value="LIPOPROTEIN-RELEASING SYSTEM TRANSMEMBRANE PROTEIN LOLE"/>
    <property type="match status" value="1"/>
</dbReference>
<dbReference type="PANTHER" id="PTHR30489">
    <property type="entry name" value="LIPOPROTEIN-RELEASING SYSTEM TRANSMEMBRANE PROTEIN LOLE"/>
    <property type="match status" value="1"/>
</dbReference>
<dbReference type="InterPro" id="IPR051447">
    <property type="entry name" value="Lipoprotein-release_system"/>
</dbReference>
<dbReference type="GO" id="GO:0098797">
    <property type="term" value="C:plasma membrane protein complex"/>
    <property type="evidence" value="ECO:0007669"/>
    <property type="project" value="TreeGrafter"/>
</dbReference>
<name>A0A239CSE9_9BACT</name>
<keyword evidence="6 7" id="KW-0472">Membrane</keyword>
<proteinExistence type="inferred from homology"/>
<feature type="transmembrane region" description="Helical" evidence="7">
    <location>
        <begin position="384"/>
        <end position="402"/>
    </location>
</feature>
<accession>A0A239CSE9</accession>
<feature type="domain" description="ABC3 transporter permease C-terminal" evidence="8">
    <location>
        <begin position="290"/>
        <end position="412"/>
    </location>
</feature>
<dbReference type="RefSeq" id="WP_089239338.1">
    <property type="nucleotide sequence ID" value="NZ_FZOK01000005.1"/>
</dbReference>
<dbReference type="Pfam" id="PF02687">
    <property type="entry name" value="FtsX"/>
    <property type="match status" value="1"/>
</dbReference>
<keyword evidence="10" id="KW-0449">Lipoprotein</keyword>
<sequence>MRFALIFEIAKALMLARMKQTMVAAVGVTFSITMFIALLGFMNGLNDLLDGLILNRTPHIRFYNEIKPSEEQPVQFFEELQGYYNIIRSVKPSGARVNIYNNEAIITTLKDDPRVLGVAPKINVQVFFNVGKVDIPGSLNGIDVAEEDRLFAFSDYVVAGDFMELQYTTNSIILGKGAADRIMAEIGDYVQVTTAQGNRLLLKVVGYYQSGLGELDNIQSYVSLGTAQKMIGEGSSFVTDIQVKMHDFILAPKTAKEYSAIFNIQADDIQTVNAQFETGSDIRSMISYAVGITLLVVSGFGIYNILNMMIYEKMDTIAILKAIGFSGMDVQHIFTTIALCIGFVGGLLGLFFGYMVCLGIERIPFETEALPTIKTFPVNFNPKYYMIGAIFSLVTTYFAGFFPSRKASNIDPVEIIRGK</sequence>
<evidence type="ECO:0000259" key="9">
    <source>
        <dbReference type="Pfam" id="PF12704"/>
    </source>
</evidence>
<dbReference type="InterPro" id="IPR003838">
    <property type="entry name" value="ABC3_permease_C"/>
</dbReference>